<dbReference type="Pfam" id="PF08544">
    <property type="entry name" value="GHMP_kinases_C"/>
    <property type="match status" value="1"/>
</dbReference>
<name>A0A061AHT3_9MOLU</name>
<dbReference type="Gene3D" id="3.30.230.120">
    <property type="match status" value="1"/>
</dbReference>
<evidence type="ECO:0000256" key="3">
    <source>
        <dbReference type="ARBA" id="ARBA00022777"/>
    </source>
</evidence>
<sequence>MIVRSKAPLRLGLAGGGTDLPSYANMYGGMVLNVTINMYAHTTIETLLTGEVIFVAQDIQKELTFKSDSKLPIDHDLKLHAGVYNRIVKEFNQGKPLSLKVTTKADSPIGSGLGTSSAIVVSMVKAYVELLKLPLGEYDVAKLSYDIERKDLNLSGGMQDQYAATFGGFNFIEFHGEEHVIVNPLRIRQWLKDEFEASLVLFFTGQSRESAHIIDEQIKHTRDNASDNLSGLHELKQAAIRMKEAILKGNLSDVALELKNGWLAKKKTSKAVTNPLIDTIYEKAIEAGALAGKVSGAGGGGFMMFIVDPLKKLDVERALKNFDGEIRSVEFVEKGTKGWYV</sequence>
<dbReference type="InterPro" id="IPR020568">
    <property type="entry name" value="Ribosomal_Su5_D2-typ_SF"/>
</dbReference>
<feature type="domain" description="GHMP kinase C-terminal" evidence="7">
    <location>
        <begin position="242"/>
        <end position="320"/>
    </location>
</feature>
<dbReference type="AlphaFoldDB" id="A0A061AHT3"/>
<dbReference type="PRINTS" id="PR00960">
    <property type="entry name" value="LMBPPROTEIN"/>
</dbReference>
<dbReference type="InterPro" id="IPR036554">
    <property type="entry name" value="GHMP_kinase_C_sf"/>
</dbReference>
<dbReference type="GO" id="GO:0050201">
    <property type="term" value="F:fucokinase activity"/>
    <property type="evidence" value="ECO:0007669"/>
    <property type="project" value="TreeGrafter"/>
</dbReference>
<protein>
    <submittedName>
        <fullName evidence="8">D,D-heptose 7-phosphate kinase</fullName>
    </submittedName>
</protein>
<dbReference type="PANTHER" id="PTHR32463">
    <property type="entry name" value="L-FUCOSE KINASE"/>
    <property type="match status" value="1"/>
</dbReference>
<dbReference type="HOGENOM" id="CLU_048558_0_0_14"/>
<dbReference type="OrthoDB" id="9812992at2"/>
<gene>
    <name evidence="8" type="primary">hddA</name>
    <name evidence="8" type="ORF">Aocu_04590</name>
</gene>
<evidence type="ECO:0000256" key="2">
    <source>
        <dbReference type="ARBA" id="ARBA00022741"/>
    </source>
</evidence>
<dbReference type="Pfam" id="PF00288">
    <property type="entry name" value="GHMP_kinases_N"/>
    <property type="match status" value="1"/>
</dbReference>
<comment type="similarity">
    <text evidence="5">Belongs to the GHMP kinase family.</text>
</comment>
<reference evidence="9" key="1">
    <citation type="submission" date="2014-05" db="EMBL/GenBank/DDBJ databases">
        <authorList>
            <person name="Kube M."/>
        </authorList>
    </citation>
    <scope>NUCLEOTIDE SEQUENCE [LARGE SCALE GENOMIC DNA]</scope>
</reference>
<dbReference type="RefSeq" id="WP_045749069.1">
    <property type="nucleotide sequence ID" value="NZ_FUZK01000003.1"/>
</dbReference>
<dbReference type="InterPro" id="IPR014606">
    <property type="entry name" value="Heptose_7-P_kinase"/>
</dbReference>
<dbReference type="PATRIC" id="fig|35623.3.peg.460"/>
<evidence type="ECO:0000256" key="5">
    <source>
        <dbReference type="ARBA" id="ARBA00038121"/>
    </source>
</evidence>
<evidence type="ECO:0000256" key="4">
    <source>
        <dbReference type="ARBA" id="ARBA00022840"/>
    </source>
</evidence>
<keyword evidence="9" id="KW-1185">Reference proteome</keyword>
<keyword evidence="2" id="KW-0547">Nucleotide-binding</keyword>
<dbReference type="InterPro" id="IPR006204">
    <property type="entry name" value="GHMP_kinase_N_dom"/>
</dbReference>
<dbReference type="PANTHER" id="PTHR32463:SF0">
    <property type="entry name" value="L-FUCOSE KINASE"/>
    <property type="match status" value="1"/>
</dbReference>
<dbReference type="EMBL" id="LK028559">
    <property type="protein sequence ID" value="CDR30532.1"/>
    <property type="molecule type" value="Genomic_DNA"/>
</dbReference>
<dbReference type="InterPro" id="IPR001174">
    <property type="entry name" value="HddA/FKP"/>
</dbReference>
<evidence type="ECO:0000256" key="1">
    <source>
        <dbReference type="ARBA" id="ARBA00022679"/>
    </source>
</evidence>
<evidence type="ECO:0000259" key="7">
    <source>
        <dbReference type="Pfam" id="PF08544"/>
    </source>
</evidence>
<evidence type="ECO:0000313" key="9">
    <source>
        <dbReference type="Proteomes" id="UP000032434"/>
    </source>
</evidence>
<dbReference type="GO" id="GO:0005524">
    <property type="term" value="F:ATP binding"/>
    <property type="evidence" value="ECO:0007669"/>
    <property type="project" value="UniProtKB-KW"/>
</dbReference>
<dbReference type="InterPro" id="IPR052203">
    <property type="entry name" value="GHMP_Kinase-Related"/>
</dbReference>
<keyword evidence="3 8" id="KW-0418">Kinase</keyword>
<dbReference type="PIRSF" id="PIRSF036406">
    <property type="entry name" value="Hept_kin"/>
    <property type="match status" value="1"/>
</dbReference>
<dbReference type="Proteomes" id="UP000032434">
    <property type="component" value="Chromosome 1"/>
</dbReference>
<organism evidence="8 9">
    <name type="scientific">Acholeplasma oculi</name>
    <dbReference type="NCBI Taxonomy" id="35623"/>
    <lineage>
        <taxon>Bacteria</taxon>
        <taxon>Bacillati</taxon>
        <taxon>Mycoplasmatota</taxon>
        <taxon>Mollicutes</taxon>
        <taxon>Acholeplasmatales</taxon>
        <taxon>Acholeplasmataceae</taxon>
        <taxon>Acholeplasma</taxon>
    </lineage>
</organism>
<feature type="domain" description="GHMP kinase N-terminal" evidence="6">
    <location>
        <begin position="83"/>
        <end position="168"/>
    </location>
</feature>
<keyword evidence="4" id="KW-0067">ATP-binding</keyword>
<evidence type="ECO:0000313" key="8">
    <source>
        <dbReference type="EMBL" id="CDR30532.1"/>
    </source>
</evidence>
<dbReference type="SUPFAM" id="SSF54211">
    <property type="entry name" value="Ribosomal protein S5 domain 2-like"/>
    <property type="match status" value="1"/>
</dbReference>
<accession>A0A061AHT3</accession>
<dbReference type="SUPFAM" id="SSF55060">
    <property type="entry name" value="GHMP Kinase, C-terminal domain"/>
    <property type="match status" value="1"/>
</dbReference>
<dbReference type="GO" id="GO:0042352">
    <property type="term" value="P:GDP-L-fucose salvage"/>
    <property type="evidence" value="ECO:0007669"/>
    <property type="project" value="TreeGrafter"/>
</dbReference>
<dbReference type="InterPro" id="IPR013750">
    <property type="entry name" value="GHMP_kinase_C_dom"/>
</dbReference>
<dbReference type="InParanoid" id="A0A061AHT3"/>
<proteinExistence type="inferred from homology"/>
<keyword evidence="1" id="KW-0808">Transferase</keyword>
<dbReference type="KEGG" id="aoc:Aocu_04590"/>
<evidence type="ECO:0000259" key="6">
    <source>
        <dbReference type="Pfam" id="PF00288"/>
    </source>
</evidence>
<dbReference type="STRING" id="35623.Aocu_04590"/>